<organism evidence="3 4">
    <name type="scientific">Microtetraspora malaysiensis</name>
    <dbReference type="NCBI Taxonomy" id="161358"/>
    <lineage>
        <taxon>Bacteria</taxon>
        <taxon>Bacillati</taxon>
        <taxon>Actinomycetota</taxon>
        <taxon>Actinomycetes</taxon>
        <taxon>Streptosporangiales</taxon>
        <taxon>Streptosporangiaceae</taxon>
        <taxon>Microtetraspora</taxon>
    </lineage>
</organism>
<dbReference type="EMBL" id="JBIASD010000046">
    <property type="protein sequence ID" value="MFF3671404.1"/>
    <property type="molecule type" value="Genomic_DNA"/>
</dbReference>
<feature type="domain" description="Beta-lactamase-related" evidence="2">
    <location>
        <begin position="25"/>
        <end position="409"/>
    </location>
</feature>
<dbReference type="InterPro" id="IPR012338">
    <property type="entry name" value="Beta-lactam/transpept-like"/>
</dbReference>
<sequence length="415" mass="43437">MTVGDHPVTTSGHCDPRFSRVREVFDRHFSDGEELGAAFAVFLDGEPVVDLWGGVADRHAGRPWEAGTPVLAYSCTKAVAATAMLLLVERGLVDVRSPVSAYWPEFARDGKARVTVEHVLTHQAGLPAIEEPVPLEEFEDLPAIAGRLAAQAPLWEPGTAHGYHAVTYGFLIDELIRRVTGMSTGELVAAEIAGPHQLDLWLGAPPDVAARAARLSAGERTARAGEQAARTGERAAPAGGAGVAEPPAANGPVAAMAAATRDKDSLMNRALGNPPIHKLPGGGNHPVILRAGWPALGMVTTARALAGFYRALVAGEILAPSTLGNAMRPRVGGPDRVLYLDSAFGLGYMRPAMTFLTPARGVESAFGHTGLGGSLGLGDVEHGLAMAYTMNRMVGSVAGSRRAYRLAEAVYGSLT</sequence>
<evidence type="ECO:0000313" key="3">
    <source>
        <dbReference type="EMBL" id="MFF3671404.1"/>
    </source>
</evidence>
<keyword evidence="4" id="KW-1185">Reference proteome</keyword>
<name>A0ABW6T297_9ACTN</name>
<dbReference type="PANTHER" id="PTHR43319">
    <property type="entry name" value="BETA-LACTAMASE-RELATED"/>
    <property type="match status" value="1"/>
</dbReference>
<evidence type="ECO:0000256" key="1">
    <source>
        <dbReference type="SAM" id="MobiDB-lite"/>
    </source>
</evidence>
<dbReference type="Gene3D" id="3.40.710.10">
    <property type="entry name" value="DD-peptidase/beta-lactamase superfamily"/>
    <property type="match status" value="1"/>
</dbReference>
<feature type="region of interest" description="Disordered" evidence="1">
    <location>
        <begin position="219"/>
        <end position="247"/>
    </location>
</feature>
<dbReference type="Proteomes" id="UP001602013">
    <property type="component" value="Unassembled WGS sequence"/>
</dbReference>
<proteinExistence type="predicted"/>
<reference evidence="3 4" key="1">
    <citation type="submission" date="2024-10" db="EMBL/GenBank/DDBJ databases">
        <title>The Natural Products Discovery Center: Release of the First 8490 Sequenced Strains for Exploring Actinobacteria Biosynthetic Diversity.</title>
        <authorList>
            <person name="Kalkreuter E."/>
            <person name="Kautsar S.A."/>
            <person name="Yang D."/>
            <person name="Bader C.D."/>
            <person name="Teijaro C.N."/>
            <person name="Fluegel L."/>
            <person name="Davis C.M."/>
            <person name="Simpson J.R."/>
            <person name="Lauterbach L."/>
            <person name="Steele A.D."/>
            <person name="Gui C."/>
            <person name="Meng S."/>
            <person name="Li G."/>
            <person name="Viehrig K."/>
            <person name="Ye F."/>
            <person name="Su P."/>
            <person name="Kiefer A.F."/>
            <person name="Nichols A."/>
            <person name="Cepeda A.J."/>
            <person name="Yan W."/>
            <person name="Fan B."/>
            <person name="Jiang Y."/>
            <person name="Adhikari A."/>
            <person name="Zheng C.-J."/>
            <person name="Schuster L."/>
            <person name="Cowan T.M."/>
            <person name="Smanski M.J."/>
            <person name="Chevrette M.G."/>
            <person name="De Carvalho L.P.S."/>
            <person name="Shen B."/>
        </authorList>
    </citation>
    <scope>NUCLEOTIDE SEQUENCE [LARGE SCALE GENOMIC DNA]</scope>
    <source>
        <strain evidence="3 4">NPDC002173</strain>
    </source>
</reference>
<comment type="caution">
    <text evidence="3">The sequence shown here is derived from an EMBL/GenBank/DDBJ whole genome shotgun (WGS) entry which is preliminary data.</text>
</comment>
<protein>
    <submittedName>
        <fullName evidence="3">Serine hydrolase domain-containing protein</fullName>
    </submittedName>
</protein>
<dbReference type="PANTHER" id="PTHR43319:SF3">
    <property type="entry name" value="BETA-LACTAMASE-RELATED DOMAIN-CONTAINING PROTEIN"/>
    <property type="match status" value="1"/>
</dbReference>
<accession>A0ABW6T297</accession>
<dbReference type="GO" id="GO:0016787">
    <property type="term" value="F:hydrolase activity"/>
    <property type="evidence" value="ECO:0007669"/>
    <property type="project" value="UniProtKB-KW"/>
</dbReference>
<dbReference type="RefSeq" id="WP_387417584.1">
    <property type="nucleotide sequence ID" value="NZ_JBIASD010000046.1"/>
</dbReference>
<dbReference type="InterPro" id="IPR001466">
    <property type="entry name" value="Beta-lactam-related"/>
</dbReference>
<dbReference type="InterPro" id="IPR052907">
    <property type="entry name" value="Beta-lactamase/esterase"/>
</dbReference>
<gene>
    <name evidence="3" type="ORF">ACFYXI_38055</name>
</gene>
<evidence type="ECO:0000313" key="4">
    <source>
        <dbReference type="Proteomes" id="UP001602013"/>
    </source>
</evidence>
<evidence type="ECO:0000259" key="2">
    <source>
        <dbReference type="Pfam" id="PF00144"/>
    </source>
</evidence>
<feature type="compositionally biased region" description="Low complexity" evidence="1">
    <location>
        <begin position="228"/>
        <end position="247"/>
    </location>
</feature>
<dbReference type="SUPFAM" id="SSF56601">
    <property type="entry name" value="beta-lactamase/transpeptidase-like"/>
    <property type="match status" value="1"/>
</dbReference>
<keyword evidence="3" id="KW-0378">Hydrolase</keyword>
<dbReference type="Pfam" id="PF00144">
    <property type="entry name" value="Beta-lactamase"/>
    <property type="match status" value="1"/>
</dbReference>